<feature type="domain" description="Cupin type-1" evidence="14">
    <location>
        <begin position="54"/>
        <end position="200"/>
    </location>
</feature>
<feature type="chain" id="PRO_5019620251" description="Germin-like protein" evidence="13">
    <location>
        <begin position="27"/>
        <end position="245"/>
    </location>
</feature>
<dbReference type="InterPro" id="IPR011051">
    <property type="entry name" value="RmlC_Cupin_sf"/>
</dbReference>
<keyword evidence="8 13" id="KW-0732">Signal</keyword>
<comment type="subcellular location">
    <subcellularLocation>
        <location evidence="2 13">Secreted</location>
        <location evidence="2 13">Extracellular space</location>
        <location evidence="2 13">Apoplast</location>
    </subcellularLocation>
</comment>
<organism evidence="15 16">
    <name type="scientific">Aegilops tauschii subsp. strangulata</name>
    <name type="common">Goatgrass</name>
    <dbReference type="NCBI Taxonomy" id="200361"/>
    <lineage>
        <taxon>Eukaryota</taxon>
        <taxon>Viridiplantae</taxon>
        <taxon>Streptophyta</taxon>
        <taxon>Embryophyta</taxon>
        <taxon>Tracheophyta</taxon>
        <taxon>Spermatophyta</taxon>
        <taxon>Magnoliopsida</taxon>
        <taxon>Liliopsida</taxon>
        <taxon>Poales</taxon>
        <taxon>Poaceae</taxon>
        <taxon>BOP clade</taxon>
        <taxon>Pooideae</taxon>
        <taxon>Triticodae</taxon>
        <taxon>Triticeae</taxon>
        <taxon>Triticinae</taxon>
        <taxon>Aegilops</taxon>
    </lineage>
</organism>
<keyword evidence="16" id="KW-1185">Reference proteome</keyword>
<dbReference type="Gramene" id="AET4Gv20011900.1">
    <property type="protein sequence ID" value="AET4Gv20011900.1"/>
    <property type="gene ID" value="AET4Gv20011900"/>
</dbReference>
<evidence type="ECO:0000256" key="4">
    <source>
        <dbReference type="ARBA" id="ARBA00011268"/>
    </source>
</evidence>
<evidence type="ECO:0000256" key="5">
    <source>
        <dbReference type="ARBA" id="ARBA00022523"/>
    </source>
</evidence>
<keyword evidence="9" id="KW-0325">Glycoprotein</keyword>
<evidence type="ECO:0000256" key="2">
    <source>
        <dbReference type="ARBA" id="ARBA00004271"/>
    </source>
</evidence>
<evidence type="ECO:0000256" key="7">
    <source>
        <dbReference type="ARBA" id="ARBA00022723"/>
    </source>
</evidence>
<feature type="binding site" evidence="12">
    <location>
        <position position="103"/>
    </location>
    <ligand>
        <name>Mn(2+)</name>
        <dbReference type="ChEBI" id="CHEBI:29035"/>
    </ligand>
</feature>
<reference evidence="15" key="4">
    <citation type="submission" date="2019-03" db="UniProtKB">
        <authorList>
            <consortium name="EnsemblPlants"/>
        </authorList>
    </citation>
    <scope>IDENTIFICATION</scope>
</reference>
<dbReference type="STRING" id="200361.A0A453GZZ7"/>
<evidence type="ECO:0000256" key="10">
    <source>
        <dbReference type="ARBA" id="ARBA00023211"/>
    </source>
</evidence>
<accession>A0A453GZZ7</accession>
<keyword evidence="6 13" id="KW-0964">Secreted</keyword>
<name>A0A453GZZ7_AEGTS</name>
<dbReference type="InterPro" id="IPR001929">
    <property type="entry name" value="Germin"/>
</dbReference>
<dbReference type="SMART" id="SM00835">
    <property type="entry name" value="Cupin_1"/>
    <property type="match status" value="1"/>
</dbReference>
<evidence type="ECO:0000256" key="13">
    <source>
        <dbReference type="RuleBase" id="RU366015"/>
    </source>
</evidence>
<evidence type="ECO:0000256" key="8">
    <source>
        <dbReference type="ARBA" id="ARBA00022729"/>
    </source>
</evidence>
<feature type="binding site" evidence="12">
    <location>
        <position position="101"/>
    </location>
    <ligand>
        <name>Mn(2+)</name>
        <dbReference type="ChEBI" id="CHEBI:29035"/>
    </ligand>
</feature>
<reference evidence="15" key="5">
    <citation type="journal article" date="2021" name="G3 (Bethesda)">
        <title>Aegilops tauschii genome assembly Aet v5.0 features greater sequence contiguity and improved annotation.</title>
        <authorList>
            <person name="Wang L."/>
            <person name="Zhu T."/>
            <person name="Rodriguez J.C."/>
            <person name="Deal K.R."/>
            <person name="Dubcovsky J."/>
            <person name="McGuire P.E."/>
            <person name="Lux T."/>
            <person name="Spannagl M."/>
            <person name="Mayer K.F.X."/>
            <person name="Baldrich P."/>
            <person name="Meyers B.C."/>
            <person name="Huo N."/>
            <person name="Gu Y.Q."/>
            <person name="Zhou H."/>
            <person name="Devos K.M."/>
            <person name="Bennetzen J.L."/>
            <person name="Unver T."/>
            <person name="Budak H."/>
            <person name="Gulick P.J."/>
            <person name="Galiba G."/>
            <person name="Kalapos B."/>
            <person name="Nelson D.R."/>
            <person name="Li P."/>
            <person name="You F.M."/>
            <person name="Luo M.C."/>
            <person name="Dvorak J."/>
        </authorList>
    </citation>
    <scope>NUCLEOTIDE SEQUENCE [LARGE SCALE GENOMIC DNA]</scope>
    <source>
        <strain evidence="15">cv. AL8/78</strain>
    </source>
</reference>
<evidence type="ECO:0000256" key="1">
    <source>
        <dbReference type="ARBA" id="ARBA00003629"/>
    </source>
</evidence>
<dbReference type="CDD" id="cd02241">
    <property type="entry name" value="cupin_OxOx"/>
    <property type="match status" value="1"/>
</dbReference>
<dbReference type="EnsemblPlants" id="AET4Gv20011900.1">
    <property type="protein sequence ID" value="AET4Gv20011900.1"/>
    <property type="gene ID" value="AET4Gv20011900"/>
</dbReference>
<dbReference type="Pfam" id="PF00190">
    <property type="entry name" value="Cupin_1"/>
    <property type="match status" value="1"/>
</dbReference>
<dbReference type="InterPro" id="IPR006045">
    <property type="entry name" value="Cupin_1"/>
</dbReference>
<evidence type="ECO:0000256" key="11">
    <source>
        <dbReference type="PIRSR" id="PIRSR601929-1"/>
    </source>
</evidence>
<evidence type="ECO:0000256" key="6">
    <source>
        <dbReference type="ARBA" id="ARBA00022525"/>
    </source>
</evidence>
<dbReference type="SUPFAM" id="SSF51182">
    <property type="entry name" value="RmlC-like cupins"/>
    <property type="match status" value="1"/>
</dbReference>
<feature type="signal peptide" evidence="13">
    <location>
        <begin position="1"/>
        <end position="26"/>
    </location>
</feature>
<dbReference type="Proteomes" id="UP000015105">
    <property type="component" value="Chromosome 4D"/>
</dbReference>
<sequence>YNSAKMAPSPLITLLVLLGVAFVAHASDPDILTDFVVPPGANASVLDGAFFTYTGLIADNSANPAKFTVSKATAAEFPALLGQSVSYAALVFGPGTVNPPHVHPRASELLYVVQGPLMVGLVDETKNELYAQTLQTGDMFVFPKGMVHFQFNGGEHMARAFSAFGSASPGTVSLPVTLFESGIPDAILEKSLHVDEATVHALEHDLAPPAPAPAPDSPPAPKNGAASLVPACFSLLVGFAAALLL</sequence>
<feature type="binding site" evidence="12">
    <location>
        <position position="148"/>
    </location>
    <ligand>
        <name>Mn(2+)</name>
        <dbReference type="ChEBI" id="CHEBI:29035"/>
    </ligand>
</feature>
<dbReference type="FunFam" id="2.60.120.10:FF:000098">
    <property type="entry name" value="Germin-like protein 9-3"/>
    <property type="match status" value="1"/>
</dbReference>
<comment type="similarity">
    <text evidence="3 13">Belongs to the germin family.</text>
</comment>
<dbReference type="InterPro" id="IPR014710">
    <property type="entry name" value="RmlC-like_jellyroll"/>
</dbReference>
<feature type="binding site" evidence="11">
    <location>
        <position position="98"/>
    </location>
    <ligand>
        <name>oxalate</name>
        <dbReference type="ChEBI" id="CHEBI:30623"/>
    </ligand>
</feature>
<dbReference type="PRINTS" id="PR00325">
    <property type="entry name" value="GERMIN"/>
</dbReference>
<reference evidence="16" key="1">
    <citation type="journal article" date="2014" name="Science">
        <title>Ancient hybridizations among the ancestral genomes of bread wheat.</title>
        <authorList>
            <consortium name="International Wheat Genome Sequencing Consortium,"/>
            <person name="Marcussen T."/>
            <person name="Sandve S.R."/>
            <person name="Heier L."/>
            <person name="Spannagl M."/>
            <person name="Pfeifer M."/>
            <person name="Jakobsen K.S."/>
            <person name="Wulff B.B."/>
            <person name="Steuernagel B."/>
            <person name="Mayer K.F."/>
            <person name="Olsen O.A."/>
        </authorList>
    </citation>
    <scope>NUCLEOTIDE SEQUENCE [LARGE SCALE GENOMIC DNA]</scope>
    <source>
        <strain evidence="16">cv. AL8/78</strain>
    </source>
</reference>
<keyword evidence="10 11" id="KW-0464">Manganese</keyword>
<comment type="function">
    <text evidence="1">May play a role in plant defense. Probably has no oxalate oxidase activity even if the active site is conserved.</text>
</comment>
<evidence type="ECO:0000313" key="15">
    <source>
        <dbReference type="EnsemblPlants" id="AET4Gv20011900.1"/>
    </source>
</evidence>
<evidence type="ECO:0000259" key="14">
    <source>
        <dbReference type="SMART" id="SM00835"/>
    </source>
</evidence>
<dbReference type="AlphaFoldDB" id="A0A453GZZ7"/>
<reference evidence="16" key="2">
    <citation type="journal article" date="2017" name="Nat. Plants">
        <title>The Aegilops tauschii genome reveals multiple impacts of transposons.</title>
        <authorList>
            <person name="Zhao G."/>
            <person name="Zou C."/>
            <person name="Li K."/>
            <person name="Wang K."/>
            <person name="Li T."/>
            <person name="Gao L."/>
            <person name="Zhang X."/>
            <person name="Wang H."/>
            <person name="Yang Z."/>
            <person name="Liu X."/>
            <person name="Jiang W."/>
            <person name="Mao L."/>
            <person name="Kong X."/>
            <person name="Jiao Y."/>
            <person name="Jia J."/>
        </authorList>
    </citation>
    <scope>NUCLEOTIDE SEQUENCE [LARGE SCALE GENOMIC DNA]</scope>
    <source>
        <strain evidence="16">cv. AL8/78</strain>
    </source>
</reference>
<dbReference type="GO" id="GO:0030145">
    <property type="term" value="F:manganese ion binding"/>
    <property type="evidence" value="ECO:0007669"/>
    <property type="project" value="UniProtKB-UniRule"/>
</dbReference>
<reference evidence="15" key="3">
    <citation type="journal article" date="2017" name="Nature">
        <title>Genome sequence of the progenitor of the wheat D genome Aegilops tauschii.</title>
        <authorList>
            <person name="Luo M.C."/>
            <person name="Gu Y.Q."/>
            <person name="Puiu D."/>
            <person name="Wang H."/>
            <person name="Twardziok S.O."/>
            <person name="Deal K.R."/>
            <person name="Huo N."/>
            <person name="Zhu T."/>
            <person name="Wang L."/>
            <person name="Wang Y."/>
            <person name="McGuire P.E."/>
            <person name="Liu S."/>
            <person name="Long H."/>
            <person name="Ramasamy R.K."/>
            <person name="Rodriguez J.C."/>
            <person name="Van S.L."/>
            <person name="Yuan L."/>
            <person name="Wang Z."/>
            <person name="Xia Z."/>
            <person name="Xiao L."/>
            <person name="Anderson O.D."/>
            <person name="Ouyang S."/>
            <person name="Liang Y."/>
            <person name="Zimin A.V."/>
            <person name="Pertea G."/>
            <person name="Qi P."/>
            <person name="Bennetzen J.L."/>
            <person name="Dai X."/>
            <person name="Dawson M.W."/>
            <person name="Muller H.G."/>
            <person name="Kugler K."/>
            <person name="Rivarola-Duarte L."/>
            <person name="Spannagl M."/>
            <person name="Mayer K.F.X."/>
            <person name="Lu F.H."/>
            <person name="Bevan M.W."/>
            <person name="Leroy P."/>
            <person name="Li P."/>
            <person name="You F.M."/>
            <person name="Sun Q."/>
            <person name="Liu Z."/>
            <person name="Lyons E."/>
            <person name="Wicker T."/>
            <person name="Salzberg S.L."/>
            <person name="Devos K.M."/>
            <person name="Dvorak J."/>
        </authorList>
    </citation>
    <scope>NUCLEOTIDE SEQUENCE [LARGE SCALE GENOMIC DNA]</scope>
    <source>
        <strain evidence="15">cv. AL8/78</strain>
    </source>
</reference>
<dbReference type="PANTHER" id="PTHR31238">
    <property type="entry name" value="GERMIN-LIKE PROTEIN SUBFAMILY 3 MEMBER 3"/>
    <property type="match status" value="1"/>
</dbReference>
<proteinExistence type="inferred from homology"/>
<feature type="binding site" evidence="11">
    <location>
        <position position="108"/>
    </location>
    <ligand>
        <name>oxalate</name>
        <dbReference type="ChEBI" id="CHEBI:30623"/>
    </ligand>
</feature>
<evidence type="ECO:0000256" key="12">
    <source>
        <dbReference type="PIRSR" id="PIRSR601929-2"/>
    </source>
</evidence>
<dbReference type="GO" id="GO:0048046">
    <property type="term" value="C:apoplast"/>
    <property type="evidence" value="ECO:0007669"/>
    <property type="project" value="UniProtKB-SubCell"/>
</dbReference>
<keyword evidence="5 13" id="KW-0052">Apoplast</keyword>
<evidence type="ECO:0000256" key="9">
    <source>
        <dbReference type="ARBA" id="ARBA00023180"/>
    </source>
</evidence>
<feature type="binding site" evidence="12">
    <location>
        <position position="108"/>
    </location>
    <ligand>
        <name>Mn(2+)</name>
        <dbReference type="ChEBI" id="CHEBI:29035"/>
    </ligand>
</feature>
<evidence type="ECO:0000313" key="16">
    <source>
        <dbReference type="Proteomes" id="UP000015105"/>
    </source>
</evidence>
<keyword evidence="7 11" id="KW-0479">Metal-binding</keyword>
<evidence type="ECO:0000256" key="3">
    <source>
        <dbReference type="ARBA" id="ARBA00007456"/>
    </source>
</evidence>
<comment type="subunit">
    <text evidence="4">Oligomer (believed to be a pentamer but probably hexamer).</text>
</comment>
<dbReference type="Gene3D" id="2.60.120.10">
    <property type="entry name" value="Jelly Rolls"/>
    <property type="match status" value="1"/>
</dbReference>
<protein>
    <recommendedName>
        <fullName evidence="13">Germin-like protein</fullName>
    </recommendedName>
</protein>
<feature type="binding site" evidence="11">
    <location>
        <position position="103"/>
    </location>
    <ligand>
        <name>oxalate</name>
        <dbReference type="ChEBI" id="CHEBI:30623"/>
    </ligand>
</feature>